<dbReference type="Proteomes" id="UP000188219">
    <property type="component" value="Chromosome"/>
</dbReference>
<protein>
    <submittedName>
        <fullName evidence="1">Uncharacterized protein</fullName>
    </submittedName>
</protein>
<dbReference type="RefSeq" id="WP_077402869.1">
    <property type="nucleotide sequence ID" value="NZ_CP019650.1"/>
</dbReference>
<sequence>MSGPHALAVESAKVGPPLVVVGAKYLGLSVDEWIQLLTVLYLLGLVVHQLPKHWQAACSFGRWIKGKVQNENK</sequence>
<reference evidence="1" key="1">
    <citation type="submission" date="2017-02" db="EMBL/GenBank/DDBJ databases">
        <title>Genome of Microbulbifer agarilyticus GP101.</title>
        <authorList>
            <person name="Jung J."/>
            <person name="Bae S.S."/>
            <person name="Baek K."/>
        </authorList>
    </citation>
    <scope>NUCLEOTIDE SEQUENCE [LARGE SCALE GENOMIC DNA]</scope>
    <source>
        <strain evidence="1">GP101</strain>
    </source>
</reference>
<evidence type="ECO:0000313" key="2">
    <source>
        <dbReference type="Proteomes" id="UP000188219"/>
    </source>
</evidence>
<proteinExistence type="predicted"/>
<dbReference type="OrthoDB" id="9914527at2"/>
<organism evidence="1 2">
    <name type="scientific">Microbulbifer agarilyticus</name>
    <dbReference type="NCBI Taxonomy" id="260552"/>
    <lineage>
        <taxon>Bacteria</taxon>
        <taxon>Pseudomonadati</taxon>
        <taxon>Pseudomonadota</taxon>
        <taxon>Gammaproteobacteria</taxon>
        <taxon>Cellvibrionales</taxon>
        <taxon>Microbulbiferaceae</taxon>
        <taxon>Microbulbifer</taxon>
    </lineage>
</organism>
<dbReference type="KEGG" id="maga:Mag101_07355"/>
<gene>
    <name evidence="1" type="ORF">Mag101_07355</name>
</gene>
<dbReference type="EMBL" id="CP019650">
    <property type="protein sequence ID" value="AQQ67475.1"/>
    <property type="molecule type" value="Genomic_DNA"/>
</dbReference>
<evidence type="ECO:0000313" key="1">
    <source>
        <dbReference type="EMBL" id="AQQ67475.1"/>
    </source>
</evidence>
<dbReference type="AlphaFoldDB" id="A0A1Q2M417"/>
<dbReference type="STRING" id="260552.Mag101_07355"/>
<keyword evidence="2" id="KW-1185">Reference proteome</keyword>
<name>A0A1Q2M417_9GAMM</name>
<accession>A0A1Q2M417</accession>